<evidence type="ECO:0000256" key="1">
    <source>
        <dbReference type="SAM" id="Phobius"/>
    </source>
</evidence>
<evidence type="ECO:0000313" key="3">
    <source>
        <dbReference type="Proteomes" id="UP001600165"/>
    </source>
</evidence>
<keyword evidence="1" id="KW-1133">Transmembrane helix</keyword>
<feature type="transmembrane region" description="Helical" evidence="1">
    <location>
        <begin position="144"/>
        <end position="168"/>
    </location>
</feature>
<keyword evidence="1" id="KW-0472">Membrane</keyword>
<sequence length="247" mass="27336">MREFYELVKAATPEQRANLSKLTGSGFGDSAGTLCNHIKYLRAGSVGQLFWDKSWKQVVTDVADQIGINWQATLNGRRWKQLPTQDIENAVVTKLFQDMLDKLTPEQREKIILEMKRNSDDPSVEAWLASGGTMAVARMSGFGVYLMASTLLGALTNAIGVTLPFAVYMGMSQAIALVLGPVGWTVLAGGILYTLNQPNWNRLALAVVYISVIRNSLEQSEAVRQAEIKKAQQERIEFWAARGIQVK</sequence>
<keyword evidence="3" id="KW-1185">Reference proteome</keyword>
<dbReference type="EMBL" id="JBHZOL010000075">
    <property type="protein sequence ID" value="MFE4106896.1"/>
    <property type="molecule type" value="Genomic_DNA"/>
</dbReference>
<accession>A0ABW6IFE3</accession>
<evidence type="ECO:0000313" key="2">
    <source>
        <dbReference type="EMBL" id="MFE4106896.1"/>
    </source>
</evidence>
<dbReference type="RefSeq" id="WP_377965095.1">
    <property type="nucleotide sequence ID" value="NZ_JBHZOL010000075.1"/>
</dbReference>
<reference evidence="2 3" key="1">
    <citation type="submission" date="2024-10" db="EMBL/GenBank/DDBJ databases">
        <authorList>
            <person name="Ratan Roy A."/>
            <person name="Morales Sandoval P.H."/>
            <person name="De Los Santos Villalobos S."/>
            <person name="Chakraborty S."/>
            <person name="Mukherjee J."/>
        </authorList>
    </citation>
    <scope>NUCLEOTIDE SEQUENCE [LARGE SCALE GENOMIC DNA]</scope>
    <source>
        <strain evidence="2 3">S1</strain>
    </source>
</reference>
<proteinExistence type="predicted"/>
<gene>
    <name evidence="2" type="ORF">ACFVKH_11445</name>
</gene>
<keyword evidence="1" id="KW-0812">Transmembrane</keyword>
<comment type="caution">
    <text evidence="2">The sequence shown here is derived from an EMBL/GenBank/DDBJ whole genome shotgun (WGS) entry which is preliminary data.</text>
</comment>
<protein>
    <submittedName>
        <fullName evidence="2">Uncharacterized protein</fullName>
    </submittedName>
</protein>
<organism evidence="2 3">
    <name type="scientific">Almyronema epifaneia S1</name>
    <dbReference type="NCBI Taxonomy" id="2991925"/>
    <lineage>
        <taxon>Bacteria</taxon>
        <taxon>Bacillati</taxon>
        <taxon>Cyanobacteriota</taxon>
        <taxon>Cyanophyceae</taxon>
        <taxon>Nodosilineales</taxon>
        <taxon>Nodosilineaceae</taxon>
        <taxon>Almyronema</taxon>
        <taxon>Almyronema epifaneia</taxon>
    </lineage>
</organism>
<dbReference type="Proteomes" id="UP001600165">
    <property type="component" value="Unassembled WGS sequence"/>
</dbReference>
<feature type="transmembrane region" description="Helical" evidence="1">
    <location>
        <begin position="174"/>
        <end position="195"/>
    </location>
</feature>
<name>A0ABW6IFE3_9CYAN</name>